<name>A0A5D4MA60_9BACI</name>
<keyword evidence="1" id="KW-1003">Cell membrane</keyword>
<keyword evidence="2 5" id="KW-0812">Transmembrane</keyword>
<feature type="transmembrane region" description="Helical" evidence="5">
    <location>
        <begin position="70"/>
        <end position="88"/>
    </location>
</feature>
<feature type="transmembrane region" description="Helical" evidence="5">
    <location>
        <begin position="136"/>
        <end position="155"/>
    </location>
</feature>
<dbReference type="PANTHER" id="PTHR35529">
    <property type="entry name" value="MANGANESE EFFLUX PUMP MNTP-RELATED"/>
    <property type="match status" value="1"/>
</dbReference>
<dbReference type="InterPro" id="IPR003810">
    <property type="entry name" value="Mntp/YtaF"/>
</dbReference>
<feature type="transmembrane region" description="Helical" evidence="5">
    <location>
        <begin position="36"/>
        <end position="58"/>
    </location>
</feature>
<dbReference type="Proteomes" id="UP000325182">
    <property type="component" value="Unassembled WGS sequence"/>
</dbReference>
<evidence type="ECO:0000256" key="2">
    <source>
        <dbReference type="ARBA" id="ARBA00022692"/>
    </source>
</evidence>
<reference evidence="6 7" key="1">
    <citation type="submission" date="2019-08" db="EMBL/GenBank/DDBJ databases">
        <title>Bacillus genomes from the desert of Cuatro Cienegas, Coahuila.</title>
        <authorList>
            <person name="Olmedo-Alvarez G."/>
        </authorList>
    </citation>
    <scope>NUCLEOTIDE SEQUENCE [LARGE SCALE GENOMIC DNA]</scope>
    <source>
        <strain evidence="6 7">CH128b_4D</strain>
    </source>
</reference>
<feature type="transmembrane region" description="Helical" evidence="5">
    <location>
        <begin position="161"/>
        <end position="178"/>
    </location>
</feature>
<dbReference type="Pfam" id="PF02659">
    <property type="entry name" value="Mntp"/>
    <property type="match status" value="2"/>
</dbReference>
<keyword evidence="3 5" id="KW-1133">Transmembrane helix</keyword>
<evidence type="ECO:0000256" key="5">
    <source>
        <dbReference type="SAM" id="Phobius"/>
    </source>
</evidence>
<protein>
    <submittedName>
        <fullName evidence="6">Sporulation membrane protein YtaF</fullName>
    </submittedName>
</protein>
<evidence type="ECO:0000256" key="3">
    <source>
        <dbReference type="ARBA" id="ARBA00022989"/>
    </source>
</evidence>
<dbReference type="NCBIfam" id="TIGR02840">
    <property type="entry name" value="spore_YtaF"/>
    <property type="match status" value="1"/>
</dbReference>
<dbReference type="EMBL" id="VTEG01000015">
    <property type="protein sequence ID" value="TYR97885.1"/>
    <property type="molecule type" value="Genomic_DNA"/>
</dbReference>
<dbReference type="PANTHER" id="PTHR35529:SF2">
    <property type="entry name" value="SPORULATION PROTEIN YTAF-RELATED"/>
    <property type="match status" value="1"/>
</dbReference>
<organism evidence="6 7">
    <name type="scientific">Rossellomorea vietnamensis</name>
    <dbReference type="NCBI Taxonomy" id="218284"/>
    <lineage>
        <taxon>Bacteria</taxon>
        <taxon>Bacillati</taxon>
        <taxon>Bacillota</taxon>
        <taxon>Bacilli</taxon>
        <taxon>Bacillales</taxon>
        <taxon>Bacillaceae</taxon>
        <taxon>Rossellomorea</taxon>
    </lineage>
</organism>
<accession>A0A5D4MA60</accession>
<evidence type="ECO:0000313" key="7">
    <source>
        <dbReference type="Proteomes" id="UP000325182"/>
    </source>
</evidence>
<evidence type="ECO:0000313" key="6">
    <source>
        <dbReference type="EMBL" id="TYR97885.1"/>
    </source>
</evidence>
<sequence>MDGTLLLFMLAFAVSLDSFSTGLTYGLRKMGMPLRSIVIISVCSAGSLLAAMSIGGAAESFLSEGAADRIGGLILIALGAFVLLQFFTTGKDYAADEEKILFNFEIESIGLVINILKRPMAADFDRSGTITGVEAVMLGLALSLDAFGAGIGAALLGYSPLLLAFSVMMMSVVFLSAGLRIGKNCAHMGWVKKVSFLPGVLLIVIGVLRF</sequence>
<gene>
    <name evidence="6" type="primary">ytaF</name>
    <name evidence="6" type="ORF">FZC84_16940</name>
</gene>
<dbReference type="InterPro" id="IPR014205">
    <property type="entry name" value="Spore_YtaF"/>
</dbReference>
<evidence type="ECO:0000256" key="4">
    <source>
        <dbReference type="ARBA" id="ARBA00023136"/>
    </source>
</evidence>
<dbReference type="RefSeq" id="WP_113928471.1">
    <property type="nucleotide sequence ID" value="NZ_VTEG01000015.1"/>
</dbReference>
<proteinExistence type="predicted"/>
<feature type="transmembrane region" description="Helical" evidence="5">
    <location>
        <begin position="190"/>
        <end position="208"/>
    </location>
</feature>
<keyword evidence="4 5" id="KW-0472">Membrane</keyword>
<comment type="caution">
    <text evidence="6">The sequence shown here is derived from an EMBL/GenBank/DDBJ whole genome shotgun (WGS) entry which is preliminary data.</text>
</comment>
<evidence type="ECO:0000256" key="1">
    <source>
        <dbReference type="ARBA" id="ARBA00022475"/>
    </source>
</evidence>
<dbReference type="AlphaFoldDB" id="A0A5D4MA60"/>